<feature type="non-terminal residue" evidence="2">
    <location>
        <position position="1"/>
    </location>
</feature>
<proteinExistence type="predicted"/>
<feature type="region of interest" description="Disordered" evidence="1">
    <location>
        <begin position="1"/>
        <end position="30"/>
    </location>
</feature>
<protein>
    <submittedName>
        <fullName evidence="2">Uncharacterized protein</fullName>
    </submittedName>
</protein>
<sequence>ISKKKAKGGGFKGLHLHQTETLSTPPPGRPFIQSTRVLRPIRMAQNNPYVNFNFTGSSPLALNAQNPIPIAALKNIPYFTGENQTTPGDHVKDIANLCAIHEINEMQVAVKLLGIFIQGEGFAM</sequence>
<feature type="non-terminal residue" evidence="2">
    <location>
        <position position="124"/>
    </location>
</feature>
<name>A0AA38G6F7_TAXCH</name>
<organism evidence="2 3">
    <name type="scientific">Taxus chinensis</name>
    <name type="common">Chinese yew</name>
    <name type="synonym">Taxus wallichiana var. chinensis</name>
    <dbReference type="NCBI Taxonomy" id="29808"/>
    <lineage>
        <taxon>Eukaryota</taxon>
        <taxon>Viridiplantae</taxon>
        <taxon>Streptophyta</taxon>
        <taxon>Embryophyta</taxon>
        <taxon>Tracheophyta</taxon>
        <taxon>Spermatophyta</taxon>
        <taxon>Pinopsida</taxon>
        <taxon>Pinidae</taxon>
        <taxon>Conifers II</taxon>
        <taxon>Cupressales</taxon>
        <taxon>Taxaceae</taxon>
        <taxon>Taxus</taxon>
    </lineage>
</organism>
<evidence type="ECO:0000256" key="1">
    <source>
        <dbReference type="SAM" id="MobiDB-lite"/>
    </source>
</evidence>
<reference evidence="2 3" key="1">
    <citation type="journal article" date="2021" name="Nat. Plants">
        <title>The Taxus genome provides insights into paclitaxel biosynthesis.</title>
        <authorList>
            <person name="Xiong X."/>
            <person name="Gou J."/>
            <person name="Liao Q."/>
            <person name="Li Y."/>
            <person name="Zhou Q."/>
            <person name="Bi G."/>
            <person name="Li C."/>
            <person name="Du R."/>
            <person name="Wang X."/>
            <person name="Sun T."/>
            <person name="Guo L."/>
            <person name="Liang H."/>
            <person name="Lu P."/>
            <person name="Wu Y."/>
            <person name="Zhang Z."/>
            <person name="Ro D.K."/>
            <person name="Shang Y."/>
            <person name="Huang S."/>
            <person name="Yan J."/>
        </authorList>
    </citation>
    <scope>NUCLEOTIDE SEQUENCE [LARGE SCALE GENOMIC DNA]</scope>
    <source>
        <strain evidence="2">Ta-2019</strain>
    </source>
</reference>
<dbReference type="AlphaFoldDB" id="A0AA38G6F7"/>
<keyword evidence="3" id="KW-1185">Reference proteome</keyword>
<comment type="caution">
    <text evidence="2">The sequence shown here is derived from an EMBL/GenBank/DDBJ whole genome shotgun (WGS) entry which is preliminary data.</text>
</comment>
<gene>
    <name evidence="2" type="ORF">KI387_018765</name>
</gene>
<dbReference type="Proteomes" id="UP000824469">
    <property type="component" value="Unassembled WGS sequence"/>
</dbReference>
<evidence type="ECO:0000313" key="2">
    <source>
        <dbReference type="EMBL" id="KAH9316996.1"/>
    </source>
</evidence>
<dbReference type="EMBL" id="JAHRHJ020000004">
    <property type="protein sequence ID" value="KAH9316996.1"/>
    <property type="molecule type" value="Genomic_DNA"/>
</dbReference>
<evidence type="ECO:0000313" key="3">
    <source>
        <dbReference type="Proteomes" id="UP000824469"/>
    </source>
</evidence>
<accession>A0AA38G6F7</accession>